<feature type="domain" description="DUF1829" evidence="2">
    <location>
        <begin position="163"/>
        <end position="252"/>
    </location>
</feature>
<gene>
    <name evidence="3" type="ORF">LH47_02549</name>
</gene>
<dbReference type="Pfam" id="PF08861">
    <property type="entry name" value="DUF1828"/>
    <property type="match status" value="1"/>
</dbReference>
<dbReference type="EMBL" id="JXTH01000068">
    <property type="protein sequence ID" value="KIQ93390.1"/>
    <property type="molecule type" value="Genomic_DNA"/>
</dbReference>
<dbReference type="RefSeq" id="WP_161792580.1">
    <property type="nucleotide sequence ID" value="NZ_JXTH01000068.1"/>
</dbReference>
<keyword evidence="4" id="KW-1185">Reference proteome</keyword>
<dbReference type="Pfam" id="PF08862">
    <property type="entry name" value="DUF1829"/>
    <property type="match status" value="1"/>
</dbReference>
<reference evidence="3 4" key="1">
    <citation type="submission" date="2015-01" db="EMBL/GenBank/DDBJ databases">
        <title>Draft genome of Anoxybacillus thermarum strain AF/04.</title>
        <authorList>
            <person name="Poli A."/>
            <person name="Nicolaus B."/>
            <person name="Chan K.-G."/>
            <person name="Kahar U.M."/>
            <person name="Yaakob A.S."/>
            <person name="Chan C.S."/>
            <person name="Goh K.M."/>
        </authorList>
    </citation>
    <scope>NUCLEOTIDE SEQUENCE [LARGE SCALE GENOMIC DNA]</scope>
    <source>
        <strain evidence="3 4">AF/04</strain>
    </source>
</reference>
<feature type="domain" description="DUF1828" evidence="1">
    <location>
        <begin position="34"/>
        <end position="123"/>
    </location>
</feature>
<evidence type="ECO:0000313" key="4">
    <source>
        <dbReference type="Proteomes" id="UP000032102"/>
    </source>
</evidence>
<evidence type="ECO:0008006" key="5">
    <source>
        <dbReference type="Google" id="ProtNLM"/>
    </source>
</evidence>
<evidence type="ECO:0000259" key="1">
    <source>
        <dbReference type="Pfam" id="PF08861"/>
    </source>
</evidence>
<proteinExistence type="predicted"/>
<dbReference type="PATRIC" id="fig|404937.3.peg.2761"/>
<organism evidence="3 4">
    <name type="scientific">Anoxybacillus thermarum</name>
    <dbReference type="NCBI Taxonomy" id="404937"/>
    <lineage>
        <taxon>Bacteria</taxon>
        <taxon>Bacillati</taxon>
        <taxon>Bacillota</taxon>
        <taxon>Bacilli</taxon>
        <taxon>Bacillales</taxon>
        <taxon>Anoxybacillaceae</taxon>
        <taxon>Anoxybacillus</taxon>
    </lineage>
</organism>
<evidence type="ECO:0000259" key="2">
    <source>
        <dbReference type="Pfam" id="PF08862"/>
    </source>
</evidence>
<accession>A0A0D0RVF9</accession>
<dbReference type="Proteomes" id="UP000032102">
    <property type="component" value="Unassembled WGS sequence"/>
</dbReference>
<name>A0A0D0RVF9_9BACL</name>
<comment type="caution">
    <text evidence="3">The sequence shown here is derived from an EMBL/GenBank/DDBJ whole genome shotgun (WGS) entry which is preliminary data.</text>
</comment>
<dbReference type="InterPro" id="IPR014960">
    <property type="entry name" value="DUF1828"/>
</dbReference>
<protein>
    <recommendedName>
        <fullName evidence="5">DUF1828 domain-containing protein</fullName>
    </recommendedName>
</protein>
<dbReference type="AlphaFoldDB" id="A0A0D0RVF9"/>
<evidence type="ECO:0000313" key="3">
    <source>
        <dbReference type="EMBL" id="KIQ93390.1"/>
    </source>
</evidence>
<sequence length="263" mass="30935">MSTVINLVQQSYFDWIKQNTKFSNVLNEAVELSSPFVDSLNENIKIYIEPSSNEFKITDDGYTIWSLESMGISFRKGSHREKMLFQIIDKYNVQLDDKTLYIVCDKDNIGKAIHYLIQAVLTISDLLKTDKKHIKSLFFEEVEKYFEQNKAIYNYFPDLEIQGKSKLMHKFDYLMYTKNMQKKLVRVVNHLDQIQLERILLSWQDTSQQRLIRYKENLGMVALINDSEKKIPKKFSEAFHEYGIEAVGFSDKEKVKESLSFAS</sequence>
<dbReference type="InterPro" id="IPR014961">
    <property type="entry name" value="DUF1829"/>
</dbReference>